<organism evidence="1 2">
    <name type="scientific">Phyllobacterium zundukense</name>
    <dbReference type="NCBI Taxonomy" id="1867719"/>
    <lineage>
        <taxon>Bacteria</taxon>
        <taxon>Pseudomonadati</taxon>
        <taxon>Pseudomonadota</taxon>
        <taxon>Alphaproteobacteria</taxon>
        <taxon>Hyphomicrobiales</taxon>
        <taxon>Phyllobacteriaceae</taxon>
        <taxon>Phyllobacterium</taxon>
    </lineage>
</organism>
<evidence type="ECO:0000313" key="1">
    <source>
        <dbReference type="EMBL" id="UXN58601.1"/>
    </source>
</evidence>
<geneLocation type="plasmid" evidence="1 2">
    <name>p_unnamed1</name>
</geneLocation>
<keyword evidence="1" id="KW-0614">Plasmid</keyword>
<gene>
    <name evidence="1" type="ORF">N8E88_11395</name>
</gene>
<dbReference type="EMBL" id="CP104972">
    <property type="protein sequence ID" value="UXN58601.1"/>
    <property type="molecule type" value="Genomic_DNA"/>
</dbReference>
<name>A0ACD4CYD6_9HYPH</name>
<sequence>MEFPLEAAASETPNAMLALRRGRHLLQSGRTNRGWRRAVVANDGDMPNIGISIKIERWTRMVARYEAPRAMDVEIDSALV</sequence>
<dbReference type="Proteomes" id="UP001061991">
    <property type="component" value="Plasmid p_unnamed1"/>
</dbReference>
<proteinExistence type="predicted"/>
<accession>A0ACD4CYD6</accession>
<reference evidence="1" key="1">
    <citation type="submission" date="2022-09" db="EMBL/GenBank/DDBJ databases">
        <title>Interaction between co-microsymbionts with complementary sets of symbiotic genes in legume-rhizobium systems.</title>
        <authorList>
            <person name="Safronova V."/>
            <person name="Sazanova A."/>
            <person name="Afonin A."/>
            <person name="Chirak E."/>
        </authorList>
    </citation>
    <scope>NUCLEOTIDE SEQUENCE</scope>
    <source>
        <strain evidence="1">A18/3m</strain>
    </source>
</reference>
<protein>
    <submittedName>
        <fullName evidence="1">Uncharacterized protein</fullName>
    </submittedName>
</protein>
<evidence type="ECO:0000313" key="2">
    <source>
        <dbReference type="Proteomes" id="UP001061991"/>
    </source>
</evidence>
<keyword evidence="2" id="KW-1185">Reference proteome</keyword>